<dbReference type="InterPro" id="IPR001148">
    <property type="entry name" value="CA_dom"/>
</dbReference>
<evidence type="ECO:0000256" key="8">
    <source>
        <dbReference type="ARBA" id="ARBA00023239"/>
    </source>
</evidence>
<dbReference type="OrthoDB" id="429145at2759"/>
<organism evidence="11 12">
    <name type="scientific">Muraenolepis orangiensis</name>
    <name type="common">Patagonian moray cod</name>
    <dbReference type="NCBI Taxonomy" id="630683"/>
    <lineage>
        <taxon>Eukaryota</taxon>
        <taxon>Metazoa</taxon>
        <taxon>Chordata</taxon>
        <taxon>Craniata</taxon>
        <taxon>Vertebrata</taxon>
        <taxon>Euteleostomi</taxon>
        <taxon>Actinopterygii</taxon>
        <taxon>Neopterygii</taxon>
        <taxon>Teleostei</taxon>
        <taxon>Neoteleostei</taxon>
        <taxon>Acanthomorphata</taxon>
        <taxon>Zeiogadaria</taxon>
        <taxon>Gadariae</taxon>
        <taxon>Gadiformes</taxon>
        <taxon>Muraenolepidoidei</taxon>
        <taxon>Muraenolepididae</taxon>
        <taxon>Muraenolepis</taxon>
    </lineage>
</organism>
<evidence type="ECO:0000256" key="4">
    <source>
        <dbReference type="ARBA" id="ARBA00022723"/>
    </source>
</evidence>
<dbReference type="GO" id="GO:0005886">
    <property type="term" value="C:plasma membrane"/>
    <property type="evidence" value="ECO:0007669"/>
    <property type="project" value="TreeGrafter"/>
</dbReference>
<dbReference type="PANTHER" id="PTHR18952">
    <property type="entry name" value="CARBONIC ANHYDRASE"/>
    <property type="match status" value="1"/>
</dbReference>
<gene>
    <name evidence="11" type="ORF">NHX12_011153</name>
</gene>
<evidence type="ECO:0000256" key="5">
    <source>
        <dbReference type="ARBA" id="ARBA00022729"/>
    </source>
</evidence>
<dbReference type="InterPro" id="IPR018338">
    <property type="entry name" value="Carbonic_anhydrase_a-class_CS"/>
</dbReference>
<dbReference type="Gene3D" id="3.10.200.10">
    <property type="entry name" value="Alpha carbonic anhydrase"/>
    <property type="match status" value="1"/>
</dbReference>
<dbReference type="SUPFAM" id="SSF51069">
    <property type="entry name" value="Carbonic anhydrase"/>
    <property type="match status" value="1"/>
</dbReference>
<keyword evidence="4 9" id="KW-0479">Metal-binding</keyword>
<evidence type="ECO:0000256" key="3">
    <source>
        <dbReference type="ARBA" id="ARBA00012925"/>
    </source>
</evidence>
<comment type="similarity">
    <text evidence="2 9">Belongs to the alpha-carbonic anhydrase family.</text>
</comment>
<keyword evidence="5 9" id="KW-0732">Signal</keyword>
<evidence type="ECO:0000256" key="7">
    <source>
        <dbReference type="ARBA" id="ARBA00023180"/>
    </source>
</evidence>
<comment type="function">
    <text evidence="9">Reversible hydration of carbon dioxide.</text>
</comment>
<comment type="catalytic activity">
    <reaction evidence="9">
        <text>hydrogencarbonate + H(+) = CO2 + H2O</text>
        <dbReference type="Rhea" id="RHEA:10748"/>
        <dbReference type="ChEBI" id="CHEBI:15377"/>
        <dbReference type="ChEBI" id="CHEBI:15378"/>
        <dbReference type="ChEBI" id="CHEBI:16526"/>
        <dbReference type="ChEBI" id="CHEBI:17544"/>
        <dbReference type="EC" id="4.2.1.1"/>
    </reaction>
</comment>
<evidence type="ECO:0000256" key="1">
    <source>
        <dbReference type="ARBA" id="ARBA00001947"/>
    </source>
</evidence>
<proteinExistence type="inferred from homology"/>
<dbReference type="Pfam" id="PF00194">
    <property type="entry name" value="Carb_anhydrase"/>
    <property type="match status" value="1"/>
</dbReference>
<dbReference type="EC" id="4.2.1.1" evidence="3 9"/>
<evidence type="ECO:0000256" key="6">
    <source>
        <dbReference type="ARBA" id="ARBA00022833"/>
    </source>
</evidence>
<keyword evidence="6 9" id="KW-0862">Zinc</keyword>
<sequence>MDLLISVLALVVCGLAGLTCASDSIAWCYHDPSCGPDAWPTIVSPQFCCGSRQSPINIVTDAATEDSSLTSFSFSNFHDNSALTKISNTGHAVKVALENVAVSGGGLSGGYQALQFHLHWGNGAAVPGSEHTVDGRRYPMEMHIVTMKESHHGDLEQALKDPQGLAALGFFIEVDDDSLPAAPGCWSTLATYLKRITNEGVSADITAKISLDDLLVGVDLTRYYRYMGSLTTPACDEAVVWTVFKDTIKVSKDVIDLFSTTVRIGGASSLLMTDTYRNIQPDQRVYSTVDARLRQGRPAPPETAVASTLA</sequence>
<name>A0A9Q0DFS7_9TELE</name>
<protein>
    <recommendedName>
        <fullName evidence="3 9">Carbonic anhydrase</fullName>
        <ecNumber evidence="3 9">4.2.1.1</ecNumber>
    </recommendedName>
</protein>
<feature type="domain" description="Alpha-carbonic anhydrase" evidence="10">
    <location>
        <begin position="25"/>
        <end position="289"/>
    </location>
</feature>
<keyword evidence="12" id="KW-1185">Reference proteome</keyword>
<dbReference type="InterPro" id="IPR023561">
    <property type="entry name" value="Carbonic_anhydrase_a-class"/>
</dbReference>
<dbReference type="GO" id="GO:0008270">
    <property type="term" value="F:zinc ion binding"/>
    <property type="evidence" value="ECO:0007669"/>
    <property type="project" value="UniProtKB-UniRule"/>
</dbReference>
<comment type="cofactor">
    <cofactor evidence="1 9">
        <name>Zn(2+)</name>
        <dbReference type="ChEBI" id="CHEBI:29105"/>
    </cofactor>
</comment>
<dbReference type="PANTHER" id="PTHR18952:SF200">
    <property type="entry name" value="CARBONIC ANHYDRASE"/>
    <property type="match status" value="1"/>
</dbReference>
<dbReference type="CDD" id="cd03117">
    <property type="entry name" value="alpha_CA_IV_XV_like"/>
    <property type="match status" value="1"/>
</dbReference>
<feature type="signal peptide" evidence="9">
    <location>
        <begin position="1"/>
        <end position="21"/>
    </location>
</feature>
<dbReference type="EMBL" id="JANIIK010000116">
    <property type="protein sequence ID" value="KAJ3587556.1"/>
    <property type="molecule type" value="Genomic_DNA"/>
</dbReference>
<dbReference type="FunFam" id="3.10.200.10:FF:000003">
    <property type="entry name" value="Carbonic anhydrase 12"/>
    <property type="match status" value="1"/>
</dbReference>
<dbReference type="GO" id="GO:0004089">
    <property type="term" value="F:carbonate dehydratase activity"/>
    <property type="evidence" value="ECO:0007669"/>
    <property type="project" value="UniProtKB-UniRule"/>
</dbReference>
<evidence type="ECO:0000313" key="12">
    <source>
        <dbReference type="Proteomes" id="UP001148018"/>
    </source>
</evidence>
<evidence type="ECO:0000259" key="10">
    <source>
        <dbReference type="PROSITE" id="PS51144"/>
    </source>
</evidence>
<dbReference type="Proteomes" id="UP001148018">
    <property type="component" value="Unassembled WGS sequence"/>
</dbReference>
<dbReference type="PROSITE" id="PS00162">
    <property type="entry name" value="ALPHA_CA_1"/>
    <property type="match status" value="1"/>
</dbReference>
<accession>A0A9Q0DFS7</accession>
<evidence type="ECO:0000256" key="9">
    <source>
        <dbReference type="RuleBase" id="RU367011"/>
    </source>
</evidence>
<comment type="caution">
    <text evidence="11">The sequence shown here is derived from an EMBL/GenBank/DDBJ whole genome shotgun (WGS) entry which is preliminary data.</text>
</comment>
<evidence type="ECO:0000313" key="11">
    <source>
        <dbReference type="EMBL" id="KAJ3587556.1"/>
    </source>
</evidence>
<dbReference type="InterPro" id="IPR036398">
    <property type="entry name" value="CA_dom_sf"/>
</dbReference>
<keyword evidence="7" id="KW-0325">Glycoprotein</keyword>
<dbReference type="PROSITE" id="PS51144">
    <property type="entry name" value="ALPHA_CA_2"/>
    <property type="match status" value="1"/>
</dbReference>
<evidence type="ECO:0000256" key="2">
    <source>
        <dbReference type="ARBA" id="ARBA00010718"/>
    </source>
</evidence>
<dbReference type="SMART" id="SM01057">
    <property type="entry name" value="Carb_anhydrase"/>
    <property type="match status" value="1"/>
</dbReference>
<dbReference type="AlphaFoldDB" id="A0A9Q0DFS7"/>
<dbReference type="InterPro" id="IPR041874">
    <property type="entry name" value="CA4/CA15"/>
</dbReference>
<reference evidence="11" key="1">
    <citation type="submission" date="2022-07" db="EMBL/GenBank/DDBJ databases">
        <title>Chromosome-level genome of Muraenolepis orangiensis.</title>
        <authorList>
            <person name="Kim J."/>
        </authorList>
    </citation>
    <scope>NUCLEOTIDE SEQUENCE</scope>
    <source>
        <strain evidence="11">KU_S4_2022</strain>
        <tissue evidence="11">Muscle</tissue>
    </source>
</reference>
<feature type="chain" id="PRO_5040531735" description="Carbonic anhydrase" evidence="9">
    <location>
        <begin position="22"/>
        <end position="310"/>
    </location>
</feature>
<keyword evidence="8 9" id="KW-0456">Lyase</keyword>